<dbReference type="Gene3D" id="3.30.420.40">
    <property type="match status" value="1"/>
</dbReference>
<dbReference type="PANTHER" id="PTHR32432">
    <property type="entry name" value="CELL DIVISION PROTEIN FTSA-RELATED"/>
    <property type="match status" value="1"/>
</dbReference>
<protein>
    <recommendedName>
        <fullName evidence="5 6">Cell division protein FtsA</fullName>
    </recommendedName>
</protein>
<comment type="caution">
    <text evidence="8">The sequence shown here is derived from an EMBL/GenBank/DDBJ whole genome shotgun (WGS) entry which is preliminary data.</text>
</comment>
<comment type="subcellular location">
    <subcellularLocation>
        <location evidence="5">Cell membrane</location>
        <topology evidence="5">Peripheral membrane protein</topology>
        <orientation evidence="5">Cytoplasmic side</orientation>
    </subcellularLocation>
    <text evidence="5">Localizes to the Z ring in an FtsZ-dependent manner. Targeted to the membrane through a conserved C-terminal amphipathic helix.</text>
</comment>
<sequence>MASRFIVGLDIGTAAIKVTVAENRGGRPILRAIFKESAIGLRKGAIADIALVSGAIARALGEAKKIAKPAVKNVYVNIGTHQVKAQHSHGIVAVSRADNEIYEDDIERVTKASQAVHLAPNRMVIHNVTREFIVDGVPDINDPLGLSGNRLEVMSLIVDAFAPHVKSVMRAVELAGGRIGGMVFDPLSGSRSTLSKVQKELGVVLIDIGFGTTAMSIYHENKLSGVAIFPVGAGNITNDLAVGLRIPVEVAENLKLHYGYAVAREMSSKEAVDLQKFSPETKGSVSRRYIAEIIEPRLAEIFEFVNNEIKSLGKAGQLAGGAVLVGGGAKLPGMTELARQELKLSTQIGSSMNDAWASPSTAFSEVFEDPEYVNVLGLALWGFDRGGWQATGAGLTSRMKNILRYFLP</sequence>
<evidence type="ECO:0000256" key="3">
    <source>
        <dbReference type="ARBA" id="ARBA00023136"/>
    </source>
</evidence>
<dbReference type="GO" id="GO:0043093">
    <property type="term" value="P:FtsZ-dependent cytokinesis"/>
    <property type="evidence" value="ECO:0007669"/>
    <property type="project" value="UniProtKB-UniRule"/>
</dbReference>
<dbReference type="AlphaFoldDB" id="A0A1G2CLI9"/>
<dbReference type="InterPro" id="IPR003494">
    <property type="entry name" value="SHS2_FtsA"/>
</dbReference>
<comment type="subunit">
    <text evidence="5">Self-interacts. Interacts with FtsZ.</text>
</comment>
<dbReference type="PIRSF" id="PIRSF003101">
    <property type="entry name" value="FtsA"/>
    <property type="match status" value="1"/>
</dbReference>
<evidence type="ECO:0000313" key="9">
    <source>
        <dbReference type="Proteomes" id="UP000178495"/>
    </source>
</evidence>
<dbReference type="Pfam" id="PF02491">
    <property type="entry name" value="SHS2_FTSA"/>
    <property type="match status" value="1"/>
</dbReference>
<dbReference type="GO" id="GO:0032153">
    <property type="term" value="C:cell division site"/>
    <property type="evidence" value="ECO:0007669"/>
    <property type="project" value="UniProtKB-UniRule"/>
</dbReference>
<evidence type="ECO:0000256" key="4">
    <source>
        <dbReference type="ARBA" id="ARBA00023306"/>
    </source>
</evidence>
<evidence type="ECO:0000259" key="7">
    <source>
        <dbReference type="SMART" id="SM00842"/>
    </source>
</evidence>
<dbReference type="InterPro" id="IPR050696">
    <property type="entry name" value="FtsA/MreB"/>
</dbReference>
<dbReference type="GO" id="GO:0009898">
    <property type="term" value="C:cytoplasmic side of plasma membrane"/>
    <property type="evidence" value="ECO:0007669"/>
    <property type="project" value="UniProtKB-UniRule"/>
</dbReference>
<evidence type="ECO:0000256" key="2">
    <source>
        <dbReference type="ARBA" id="ARBA00022618"/>
    </source>
</evidence>
<organism evidence="8 9">
    <name type="scientific">Candidatus Liptonbacteria bacterium RIFCSPLOWO2_01_FULL_56_20</name>
    <dbReference type="NCBI Taxonomy" id="1798652"/>
    <lineage>
        <taxon>Bacteria</taxon>
        <taxon>Candidatus Liptoniibacteriota</taxon>
    </lineage>
</organism>
<keyword evidence="3 5" id="KW-0472">Membrane</keyword>
<evidence type="ECO:0000256" key="1">
    <source>
        <dbReference type="ARBA" id="ARBA00022475"/>
    </source>
</evidence>
<name>A0A1G2CLI9_9BACT</name>
<dbReference type="Proteomes" id="UP000178495">
    <property type="component" value="Unassembled WGS sequence"/>
</dbReference>
<dbReference type="CDD" id="cd24048">
    <property type="entry name" value="ASKHA_NBD_FtsA"/>
    <property type="match status" value="1"/>
</dbReference>
<dbReference type="PANTHER" id="PTHR32432:SF4">
    <property type="entry name" value="CELL DIVISION PROTEIN FTSA"/>
    <property type="match status" value="1"/>
</dbReference>
<reference evidence="8 9" key="1">
    <citation type="journal article" date="2016" name="Nat. Commun.">
        <title>Thousands of microbial genomes shed light on interconnected biogeochemical processes in an aquifer system.</title>
        <authorList>
            <person name="Anantharaman K."/>
            <person name="Brown C.T."/>
            <person name="Hug L.A."/>
            <person name="Sharon I."/>
            <person name="Castelle C.J."/>
            <person name="Probst A.J."/>
            <person name="Thomas B.C."/>
            <person name="Singh A."/>
            <person name="Wilkins M.J."/>
            <person name="Karaoz U."/>
            <person name="Brodie E.L."/>
            <person name="Williams K.H."/>
            <person name="Hubbard S.S."/>
            <person name="Banfield J.F."/>
        </authorList>
    </citation>
    <scope>NUCLEOTIDE SEQUENCE [LARGE SCALE GENOMIC DNA]</scope>
</reference>
<gene>
    <name evidence="5" type="primary">ftsA</name>
    <name evidence="8" type="ORF">A3A43_01690</name>
</gene>
<dbReference type="InterPro" id="IPR020823">
    <property type="entry name" value="Cell_div_FtsA"/>
</dbReference>
<keyword evidence="2 5" id="KW-0132">Cell division</keyword>
<dbReference type="Pfam" id="PF14450">
    <property type="entry name" value="FtsA"/>
    <property type="match status" value="1"/>
</dbReference>
<dbReference type="EMBL" id="MHLC01000007">
    <property type="protein sequence ID" value="OGZ01600.1"/>
    <property type="molecule type" value="Genomic_DNA"/>
</dbReference>
<dbReference type="STRING" id="1798652.A3A43_01690"/>
<dbReference type="NCBIfam" id="TIGR01174">
    <property type="entry name" value="ftsA"/>
    <property type="match status" value="1"/>
</dbReference>
<evidence type="ECO:0000256" key="5">
    <source>
        <dbReference type="HAMAP-Rule" id="MF_02033"/>
    </source>
</evidence>
<evidence type="ECO:0000313" key="8">
    <source>
        <dbReference type="EMBL" id="OGZ01600.1"/>
    </source>
</evidence>
<comment type="similarity">
    <text evidence="5 6">Belongs to the FtsA/MreB family.</text>
</comment>
<feature type="domain" description="SHS2" evidence="7">
    <location>
        <begin position="6"/>
        <end position="193"/>
    </location>
</feature>
<proteinExistence type="inferred from homology"/>
<keyword evidence="1 5" id="KW-1003">Cell membrane</keyword>
<accession>A0A1G2CLI9</accession>
<dbReference type="SUPFAM" id="SSF53067">
    <property type="entry name" value="Actin-like ATPase domain"/>
    <property type="match status" value="2"/>
</dbReference>
<keyword evidence="4 5" id="KW-0131">Cell cycle</keyword>
<evidence type="ECO:0000256" key="6">
    <source>
        <dbReference type="PIRNR" id="PIRNR003101"/>
    </source>
</evidence>
<dbReference type="HAMAP" id="MF_02033">
    <property type="entry name" value="FtsA"/>
    <property type="match status" value="1"/>
</dbReference>
<dbReference type="InterPro" id="IPR043129">
    <property type="entry name" value="ATPase_NBD"/>
</dbReference>
<dbReference type="Gene3D" id="3.30.1490.110">
    <property type="match status" value="1"/>
</dbReference>
<dbReference type="SMART" id="SM00842">
    <property type="entry name" value="FtsA"/>
    <property type="match status" value="1"/>
</dbReference>
<comment type="function">
    <text evidence="5 6">Cell division protein that is involved in the assembly of the Z ring. May serve as a membrane anchor for the Z ring.</text>
</comment>